<dbReference type="OrthoDB" id="6024794at2"/>
<dbReference type="eggNOG" id="COG4276">
    <property type="taxonomic scope" value="Bacteria"/>
</dbReference>
<dbReference type="Gene3D" id="3.30.530.20">
    <property type="match status" value="1"/>
</dbReference>
<dbReference type="InterPro" id="IPR019587">
    <property type="entry name" value="Polyketide_cyclase/dehydratase"/>
</dbReference>
<dbReference type="AlphaFoldDB" id="A0A1I5M4D0"/>
<reference evidence="1 2" key="1">
    <citation type="submission" date="2016-10" db="EMBL/GenBank/DDBJ databases">
        <authorList>
            <person name="de Groot N.N."/>
        </authorList>
    </citation>
    <scope>NUCLEOTIDE SEQUENCE [LARGE SCALE GENOMIC DNA]</scope>
    <source>
        <strain evidence="1 2">DSM 43067</strain>
    </source>
</reference>
<accession>A0A1I5M4D0</accession>
<dbReference type="Pfam" id="PF10604">
    <property type="entry name" value="Polyketide_cyc2"/>
    <property type="match status" value="1"/>
</dbReference>
<proteinExistence type="predicted"/>
<dbReference type="Proteomes" id="UP000183413">
    <property type="component" value="Unassembled WGS sequence"/>
</dbReference>
<keyword evidence="2" id="KW-1185">Reference proteome</keyword>
<gene>
    <name evidence="1" type="ORF">SAMN04489713_111155</name>
</gene>
<sequence length="147" mass="15680">MPLVVRTISLPVPAARAWDLIGDFAAVDRWMPGIDRLELRGGPPGTPEVERVVHSGGMEFVERLVAVDDAAMRMVYSMPDPPFPIAGHQATLAVTADPGGGCTVSWSARFEADDGVVEAVDEQMGTGAFQVGLDALAKWFDRAGRTS</sequence>
<dbReference type="EMBL" id="FOVH01000011">
    <property type="protein sequence ID" value="SFP04353.1"/>
    <property type="molecule type" value="Genomic_DNA"/>
</dbReference>
<dbReference type="InterPro" id="IPR023393">
    <property type="entry name" value="START-like_dom_sf"/>
</dbReference>
<evidence type="ECO:0000313" key="2">
    <source>
        <dbReference type="Proteomes" id="UP000183413"/>
    </source>
</evidence>
<dbReference type="RefSeq" id="WP_075022828.1">
    <property type="nucleotide sequence ID" value="NZ_CP094265.1"/>
</dbReference>
<name>A0A1I5M4D0_9ACTN</name>
<dbReference type="InParanoid" id="A0A1I5M4D0"/>
<evidence type="ECO:0000313" key="1">
    <source>
        <dbReference type="EMBL" id="SFP04353.1"/>
    </source>
</evidence>
<protein>
    <submittedName>
        <fullName evidence="1">Polyketide cyclase / dehydrase and lipid transport</fullName>
    </submittedName>
</protein>
<dbReference type="SUPFAM" id="SSF55961">
    <property type="entry name" value="Bet v1-like"/>
    <property type="match status" value="1"/>
</dbReference>
<dbReference type="PANTHER" id="PTHR39332">
    <property type="entry name" value="BLL4707 PROTEIN"/>
    <property type="match status" value="1"/>
</dbReference>
<dbReference type="STRING" id="1993.SAMN04489713_111155"/>
<organism evidence="1 2">
    <name type="scientific">Actinomadura madurae</name>
    <dbReference type="NCBI Taxonomy" id="1993"/>
    <lineage>
        <taxon>Bacteria</taxon>
        <taxon>Bacillati</taxon>
        <taxon>Actinomycetota</taxon>
        <taxon>Actinomycetes</taxon>
        <taxon>Streptosporangiales</taxon>
        <taxon>Thermomonosporaceae</taxon>
        <taxon>Actinomadura</taxon>
    </lineage>
</organism>
<dbReference type="CDD" id="cd07821">
    <property type="entry name" value="PYR_PYL_RCAR_like"/>
    <property type="match status" value="1"/>
</dbReference>
<dbReference type="PANTHER" id="PTHR39332:SF7">
    <property type="entry name" value="SRPBCC FAMILY PROTEIN"/>
    <property type="match status" value="1"/>
</dbReference>